<sequence length="256" mass="29980">MNKDFELSLKENTYPPFQGLLTFLEKHQKGLSHINEKIYQKEDNVRKTFKTHQLGTCQEFAKLTLDDRIKFVKSKNICINCLGLNHYANQCKLTTTCRVCNKKHHSSLHNYNFQRRQSPILTIEHKVMQVKNKTSIRQYTTHLIKVFNSNNDELICRALIDSGAQKSSITKTLADKLNITQEHTKVKIAGFNSNLHSQVHKMIKIKLSSIYDNFKFETKALIVKDLSNKIPKFYMNNPVWPYLNYLKLADLEFYIH</sequence>
<dbReference type="EMBL" id="CP092863">
    <property type="protein sequence ID" value="UYV61849.1"/>
    <property type="molecule type" value="Genomic_DNA"/>
</dbReference>
<dbReference type="CDD" id="cd00303">
    <property type="entry name" value="retropepsin_like"/>
    <property type="match status" value="1"/>
</dbReference>
<evidence type="ECO:0008006" key="3">
    <source>
        <dbReference type="Google" id="ProtNLM"/>
    </source>
</evidence>
<dbReference type="SUPFAM" id="SSF50630">
    <property type="entry name" value="Acid proteases"/>
    <property type="match status" value="1"/>
</dbReference>
<dbReference type="PANTHER" id="PTHR47331:SF5">
    <property type="entry name" value="RIBONUCLEASE H"/>
    <property type="match status" value="1"/>
</dbReference>
<dbReference type="Pfam" id="PF13650">
    <property type="entry name" value="Asp_protease_2"/>
    <property type="match status" value="1"/>
</dbReference>
<evidence type="ECO:0000313" key="2">
    <source>
        <dbReference type="Proteomes" id="UP001235939"/>
    </source>
</evidence>
<dbReference type="Proteomes" id="UP001235939">
    <property type="component" value="Chromosome 01"/>
</dbReference>
<dbReference type="Gene3D" id="2.40.70.10">
    <property type="entry name" value="Acid Proteases"/>
    <property type="match status" value="1"/>
</dbReference>
<dbReference type="PANTHER" id="PTHR47331">
    <property type="entry name" value="PHD-TYPE DOMAIN-CONTAINING PROTEIN"/>
    <property type="match status" value="1"/>
</dbReference>
<name>A0ABY6JZ62_9ARAC</name>
<organism evidence="1 2">
    <name type="scientific">Cordylochernes scorpioides</name>
    <dbReference type="NCBI Taxonomy" id="51811"/>
    <lineage>
        <taxon>Eukaryota</taxon>
        <taxon>Metazoa</taxon>
        <taxon>Ecdysozoa</taxon>
        <taxon>Arthropoda</taxon>
        <taxon>Chelicerata</taxon>
        <taxon>Arachnida</taxon>
        <taxon>Pseudoscorpiones</taxon>
        <taxon>Cheliferoidea</taxon>
        <taxon>Chernetidae</taxon>
        <taxon>Cordylochernes</taxon>
    </lineage>
</organism>
<protein>
    <recommendedName>
        <fullName evidence="3">Peptidase A2 domain-containing protein</fullName>
    </recommendedName>
</protein>
<dbReference type="InterPro" id="IPR021109">
    <property type="entry name" value="Peptidase_aspartic_dom_sf"/>
</dbReference>
<reference evidence="1 2" key="1">
    <citation type="submission" date="2022-01" db="EMBL/GenBank/DDBJ databases">
        <title>A chromosomal length assembly of Cordylochernes scorpioides.</title>
        <authorList>
            <person name="Zeh D."/>
            <person name="Zeh J."/>
        </authorList>
    </citation>
    <scope>NUCLEOTIDE SEQUENCE [LARGE SCALE GENOMIC DNA]</scope>
    <source>
        <strain evidence="1">IN4F17</strain>
        <tissue evidence="1">Whole Body</tissue>
    </source>
</reference>
<gene>
    <name evidence="1" type="ORF">LAZ67_1006849</name>
</gene>
<keyword evidence="2" id="KW-1185">Reference proteome</keyword>
<dbReference type="InterPro" id="IPR001969">
    <property type="entry name" value="Aspartic_peptidase_AS"/>
</dbReference>
<proteinExistence type="predicted"/>
<evidence type="ECO:0000313" key="1">
    <source>
        <dbReference type="EMBL" id="UYV61849.1"/>
    </source>
</evidence>
<dbReference type="PROSITE" id="PS00141">
    <property type="entry name" value="ASP_PROTEASE"/>
    <property type="match status" value="1"/>
</dbReference>
<accession>A0ABY6JZ62</accession>